<feature type="transmembrane region" description="Helical" evidence="1">
    <location>
        <begin position="200"/>
        <end position="218"/>
    </location>
</feature>
<name>A0ABT7QYI4_9BACT</name>
<dbReference type="InterPro" id="IPR039447">
    <property type="entry name" value="UreH-like_TM_dom"/>
</dbReference>
<evidence type="ECO:0000313" key="4">
    <source>
        <dbReference type="Proteomes" id="UP001169069"/>
    </source>
</evidence>
<organism evidence="3 4">
    <name type="scientific">Sulfurovum zhangzhouensis</name>
    <dbReference type="NCBI Taxonomy" id="3019067"/>
    <lineage>
        <taxon>Bacteria</taxon>
        <taxon>Pseudomonadati</taxon>
        <taxon>Campylobacterota</taxon>
        <taxon>Epsilonproteobacteria</taxon>
        <taxon>Campylobacterales</taxon>
        <taxon>Sulfurovaceae</taxon>
        <taxon>Sulfurovum</taxon>
    </lineage>
</organism>
<comment type="caution">
    <text evidence="3">The sequence shown here is derived from an EMBL/GenBank/DDBJ whole genome shotgun (WGS) entry which is preliminary data.</text>
</comment>
<sequence>MENIDLIIILTTAFLGSVGHCIGMCGGIVVAYSSTKIDQKNAWWQQTSQHLAYNFGRVTTYAILGGMFGLLGRVIAFTPTTKGVLFLLTGVLMILAGLSLLGNFKFLNSAEFSISKNGWYQNNFRKLISSKTYSSFFMLGMLNGIIPCGLVYSFAIFAASTASPFWGAIVMATFGLATIPALFFLGTITKFLQKGSLRDVMMKFAALLVIVYGIYTLYKAYNFIVHPVETQKMLDEMQSGTIKSKLEGKCGEMKCAPGKCG</sequence>
<gene>
    <name evidence="3" type="ORF">PGH07_06610</name>
</gene>
<feature type="transmembrane region" description="Helical" evidence="1">
    <location>
        <begin position="165"/>
        <end position="188"/>
    </location>
</feature>
<protein>
    <submittedName>
        <fullName evidence="3">Sulfite exporter TauE/SafE family protein</fullName>
    </submittedName>
</protein>
<proteinExistence type="predicted"/>
<dbReference type="Proteomes" id="UP001169069">
    <property type="component" value="Unassembled WGS sequence"/>
</dbReference>
<feature type="transmembrane region" description="Helical" evidence="1">
    <location>
        <begin position="136"/>
        <end position="159"/>
    </location>
</feature>
<feature type="transmembrane region" description="Helical" evidence="1">
    <location>
        <begin position="51"/>
        <end position="71"/>
    </location>
</feature>
<keyword evidence="1" id="KW-0472">Membrane</keyword>
<keyword evidence="1" id="KW-0812">Transmembrane</keyword>
<feature type="transmembrane region" description="Helical" evidence="1">
    <location>
        <begin position="83"/>
        <end position="104"/>
    </location>
</feature>
<evidence type="ECO:0000313" key="3">
    <source>
        <dbReference type="EMBL" id="MDM5271843.1"/>
    </source>
</evidence>
<dbReference type="PANTHER" id="PTHR42208">
    <property type="entry name" value="HEAVY METAL TRANSPORTER-RELATED"/>
    <property type="match status" value="1"/>
</dbReference>
<accession>A0ABT7QYI4</accession>
<evidence type="ECO:0000256" key="1">
    <source>
        <dbReference type="SAM" id="Phobius"/>
    </source>
</evidence>
<dbReference type="EMBL" id="JAQIBD010000002">
    <property type="protein sequence ID" value="MDM5271843.1"/>
    <property type="molecule type" value="Genomic_DNA"/>
</dbReference>
<feature type="transmembrane region" description="Helical" evidence="1">
    <location>
        <begin position="6"/>
        <end position="30"/>
    </location>
</feature>
<dbReference type="Pfam" id="PF13386">
    <property type="entry name" value="DsbD_2"/>
    <property type="match status" value="1"/>
</dbReference>
<evidence type="ECO:0000259" key="2">
    <source>
        <dbReference type="Pfam" id="PF13386"/>
    </source>
</evidence>
<keyword evidence="1" id="KW-1133">Transmembrane helix</keyword>
<feature type="domain" description="Urease accessory protein UreH-like transmembrane" evidence="2">
    <location>
        <begin position="9"/>
        <end position="215"/>
    </location>
</feature>
<dbReference type="RefSeq" id="WP_289413567.1">
    <property type="nucleotide sequence ID" value="NZ_JAQIBD010000002.1"/>
</dbReference>
<reference evidence="3" key="1">
    <citation type="submission" date="2023-01" db="EMBL/GenBank/DDBJ databases">
        <title>Sulfurovum sp. zt1-1 genome assembly.</title>
        <authorList>
            <person name="Wang J."/>
        </authorList>
    </citation>
    <scope>NUCLEOTIDE SEQUENCE</scope>
    <source>
        <strain evidence="3">Zt1-1</strain>
    </source>
</reference>
<keyword evidence="4" id="KW-1185">Reference proteome</keyword>
<dbReference type="PANTHER" id="PTHR42208:SF1">
    <property type="entry name" value="HEAVY METAL TRANSPORTER"/>
    <property type="match status" value="1"/>
</dbReference>